<name>A0AAD7UEP8_9STRA</name>
<dbReference type="Proteomes" id="UP001230188">
    <property type="component" value="Unassembled WGS sequence"/>
</dbReference>
<dbReference type="InterPro" id="IPR000409">
    <property type="entry name" value="BEACH_dom"/>
</dbReference>
<evidence type="ECO:0000259" key="3">
    <source>
        <dbReference type="PROSITE" id="PS51783"/>
    </source>
</evidence>
<dbReference type="PANTHER" id="PTHR13743">
    <property type="entry name" value="BEIGE/BEACH-RELATED"/>
    <property type="match status" value="1"/>
</dbReference>
<evidence type="ECO:0000259" key="2">
    <source>
        <dbReference type="PROSITE" id="PS50197"/>
    </source>
</evidence>
<dbReference type="InterPro" id="IPR050865">
    <property type="entry name" value="BEACH_Domain"/>
</dbReference>
<dbReference type="InterPro" id="IPR011993">
    <property type="entry name" value="PH-like_dom_sf"/>
</dbReference>
<dbReference type="InterPro" id="IPR023362">
    <property type="entry name" value="PH-BEACH_dom"/>
</dbReference>
<dbReference type="Gene3D" id="2.30.29.30">
    <property type="entry name" value="Pleckstrin-homology domain (PH domain)/Phosphotyrosine-binding domain (PTB)"/>
    <property type="match status" value="1"/>
</dbReference>
<dbReference type="PROSITE" id="PS51783">
    <property type="entry name" value="PH_BEACH"/>
    <property type="match status" value="1"/>
</dbReference>
<evidence type="ECO:0008006" key="6">
    <source>
        <dbReference type="Google" id="ProtNLM"/>
    </source>
</evidence>
<feature type="domain" description="BEACH" evidence="2">
    <location>
        <begin position="247"/>
        <end position="529"/>
    </location>
</feature>
<dbReference type="Gene3D" id="2.130.10.10">
    <property type="entry name" value="YVTN repeat-like/Quinoprotein amine dehydrogenase"/>
    <property type="match status" value="1"/>
</dbReference>
<gene>
    <name evidence="4" type="ORF">CTAYLR_004083</name>
</gene>
<comment type="caution">
    <text evidence="4">The sequence shown here is derived from an EMBL/GenBank/DDBJ whole genome shotgun (WGS) entry which is preliminary data.</text>
</comment>
<dbReference type="SUPFAM" id="SSF81837">
    <property type="entry name" value="BEACH domain"/>
    <property type="match status" value="1"/>
</dbReference>
<dbReference type="Gene3D" id="1.10.1540.10">
    <property type="entry name" value="BEACH domain"/>
    <property type="match status" value="1"/>
</dbReference>
<dbReference type="CDD" id="cd06071">
    <property type="entry name" value="Beach"/>
    <property type="match status" value="1"/>
</dbReference>
<dbReference type="SMART" id="SM00320">
    <property type="entry name" value="WD40"/>
    <property type="match status" value="3"/>
</dbReference>
<evidence type="ECO:0000256" key="1">
    <source>
        <dbReference type="SAM" id="MobiDB-lite"/>
    </source>
</evidence>
<evidence type="ECO:0000313" key="4">
    <source>
        <dbReference type="EMBL" id="KAJ8602628.1"/>
    </source>
</evidence>
<dbReference type="PROSITE" id="PS50197">
    <property type="entry name" value="BEACH"/>
    <property type="match status" value="1"/>
</dbReference>
<dbReference type="SMART" id="SM01026">
    <property type="entry name" value="Beach"/>
    <property type="match status" value="1"/>
</dbReference>
<dbReference type="PANTHER" id="PTHR13743:SF112">
    <property type="entry name" value="BEACH DOMAIN-CONTAINING PROTEIN"/>
    <property type="match status" value="1"/>
</dbReference>
<dbReference type="Pfam" id="PF02138">
    <property type="entry name" value="Beach"/>
    <property type="match status" value="1"/>
</dbReference>
<keyword evidence="5" id="KW-1185">Reference proteome</keyword>
<dbReference type="EMBL" id="JAQMWT010000373">
    <property type="protein sequence ID" value="KAJ8602628.1"/>
    <property type="molecule type" value="Genomic_DNA"/>
</dbReference>
<dbReference type="InterPro" id="IPR036372">
    <property type="entry name" value="BEACH_dom_sf"/>
</dbReference>
<dbReference type="Pfam" id="PF14844">
    <property type="entry name" value="PH_BEACH"/>
    <property type="match status" value="1"/>
</dbReference>
<proteinExistence type="predicted"/>
<dbReference type="AlphaFoldDB" id="A0AAD7UEP8"/>
<dbReference type="InterPro" id="IPR001680">
    <property type="entry name" value="WD40_rpt"/>
</dbReference>
<organism evidence="4 5">
    <name type="scientific">Chrysophaeum taylorii</name>
    <dbReference type="NCBI Taxonomy" id="2483200"/>
    <lineage>
        <taxon>Eukaryota</taxon>
        <taxon>Sar</taxon>
        <taxon>Stramenopiles</taxon>
        <taxon>Ochrophyta</taxon>
        <taxon>Pelagophyceae</taxon>
        <taxon>Pelagomonadales</taxon>
        <taxon>Pelagomonadaceae</taxon>
        <taxon>Chrysophaeum</taxon>
    </lineage>
</organism>
<reference evidence="4" key="1">
    <citation type="submission" date="2023-01" db="EMBL/GenBank/DDBJ databases">
        <title>Metagenome sequencing of chrysophaentin producing Chrysophaeum taylorii.</title>
        <authorList>
            <person name="Davison J."/>
            <person name="Bewley C."/>
        </authorList>
    </citation>
    <scope>NUCLEOTIDE SEQUENCE</scope>
    <source>
        <strain evidence="4">NIES-1699</strain>
    </source>
</reference>
<evidence type="ECO:0000313" key="5">
    <source>
        <dbReference type="Proteomes" id="UP001230188"/>
    </source>
</evidence>
<dbReference type="SUPFAM" id="SSF50729">
    <property type="entry name" value="PH domain-like"/>
    <property type="match status" value="1"/>
</dbReference>
<accession>A0AAD7UEP8</accession>
<feature type="domain" description="BEACH-type PH" evidence="3">
    <location>
        <begin position="109"/>
        <end position="202"/>
    </location>
</feature>
<feature type="region of interest" description="Disordered" evidence="1">
    <location>
        <begin position="76"/>
        <end position="107"/>
    </location>
</feature>
<dbReference type="InterPro" id="IPR036322">
    <property type="entry name" value="WD40_repeat_dom_sf"/>
</dbReference>
<dbReference type="InterPro" id="IPR015943">
    <property type="entry name" value="WD40/YVTN_repeat-like_dom_sf"/>
</dbReference>
<protein>
    <recommendedName>
        <fullName evidence="6">BEACH domain-containing protein</fullName>
    </recommendedName>
</protein>
<dbReference type="SUPFAM" id="SSF50978">
    <property type="entry name" value="WD40 repeat-like"/>
    <property type="match status" value="1"/>
</dbReference>
<sequence>MPSPLPPSRLDFPLEDDDDDAITARAWRGIAKTFRAEWSPWCHDTTTSKRYRLSPRHDRLGRRFLMERDWEPKDFSGAAYSSSSRGGGGGGVLPQQKKSPRPNLKKFQSSLSAGTRFDGVTWVRLARAVEGVLVLTRRALKFASSSRGDDPIAVRLNSVERVAARRYVLERRALEIFRVNGTSLMFALASPKDAKELWSRLKKKRLPLLAEEACPASFSGLLDHHHHHHHQQADGKDLIIEEEEGAPFQLLLLKNPKITELWRKRHISNYAYLATLNDLAGRTFLDLAQWPVFPWILADDSRLRDLSKPMGAHGPPSRVEAFLDRYRNFEDPCGTPPFMFGSHYSSAAIVLHFLVRVQPFSELAVELQGRTFDVPDRLFHSVRESWTSATESMCDVKELVPELFYLPEVLLNDNRLPLGARQKLGVVVDDVALPEWAEDAFDFVRLHRQALESDRVSSNLHRWIDLVFGVNQRGDRAVRASNVFYHLTYEGAVDAEAIQDPEQRAATVEQIKHFGQTPPQLLSTPHPPRLPPHACALPLFAASSDDNNNNNNINRGATADHLRLYEILRDDHRALANRRLLFLDYSRRRAPPTRGAAVAVSLLQQQKLVACYEDGSVASWKWSDHPDGTGLPFDARFDPKKRRISAAASVSCVRILVDDLVLSVRDGFLRLDDVESANLVAVGKGAHRAARITRVAVDALDPRLLVTGADDGTLCVWTHREALADALTFGADDTDDDGDFEDDLLAPTRAACFDCEKGKLRCTHVLFGHQRKPVSSLAYSATLDIVVSAVEATCCVHAARQGKFVHKIDRSCESAVDLLAIFDASCEFVAHARTTRELALLTLNAKRRARVRVDSTYLDIAPTRDADKFACAAKASIHLRQTHTLSLIHTLDLSPYGTPLALSFSPTNLHLFIATNQGAVLVLADPKSPLHSLDAALNSTIIGLSSIWDPFVAPPTS</sequence>